<sequence>MAMKRSWLGDLWYKAFRSGNPLYVLIAINIVVFLGLGVLSLVRALGITSIPLSDYVVSWLQLPASVSGWLHRPWTIGTYMFTQQGLFHILFNMLWLFWLGIIFLDFLKKRQLTFVYLAGGLAGGVLYLLAFNLIPVFRADAFRTVMIGSSASVSAVVFATATLLPDYTIRLLFFGNVKLKYLALVFIALDILAVGGLNAGGSIAHIGGALFGFVYIKRLQNGQDWSRVLGRPRKKRKLRVVRTDVPTTPQEEPLVPNQEVIDRILDKISQSGYDSLTKAEKEALFKASKQGQNEY</sequence>
<reference evidence="10 11" key="1">
    <citation type="submission" date="2016-10" db="EMBL/GenBank/DDBJ databases">
        <authorList>
            <person name="de Groot N.N."/>
        </authorList>
    </citation>
    <scope>NUCLEOTIDE SEQUENCE [LARGE SCALE GENOMIC DNA]</scope>
    <source>
        <strain evidence="10 11">RK1</strain>
    </source>
</reference>
<keyword evidence="3 7" id="KW-0812">Transmembrane</keyword>
<feature type="transmembrane region" description="Helical" evidence="7">
    <location>
        <begin position="114"/>
        <end position="135"/>
    </location>
</feature>
<evidence type="ECO:0000259" key="8">
    <source>
        <dbReference type="Pfam" id="PF01694"/>
    </source>
</evidence>
<dbReference type="Gene3D" id="1.20.1540.10">
    <property type="entry name" value="Rhomboid-like"/>
    <property type="match status" value="1"/>
</dbReference>
<dbReference type="GO" id="GO:0006508">
    <property type="term" value="P:proteolysis"/>
    <property type="evidence" value="ECO:0007669"/>
    <property type="project" value="UniProtKB-KW"/>
</dbReference>
<evidence type="ECO:0000256" key="4">
    <source>
        <dbReference type="ARBA" id="ARBA00022801"/>
    </source>
</evidence>
<feature type="domain" description="Peptidase S54 rhomboid" evidence="8">
    <location>
        <begin position="72"/>
        <end position="216"/>
    </location>
</feature>
<dbReference type="PANTHER" id="PTHR43731">
    <property type="entry name" value="RHOMBOID PROTEASE"/>
    <property type="match status" value="1"/>
</dbReference>
<evidence type="ECO:0000259" key="9">
    <source>
        <dbReference type="Pfam" id="PF20216"/>
    </source>
</evidence>
<dbReference type="STRING" id="1477437.SAMN05444682_105180"/>
<evidence type="ECO:0000256" key="7">
    <source>
        <dbReference type="SAM" id="Phobius"/>
    </source>
</evidence>
<evidence type="ECO:0000256" key="1">
    <source>
        <dbReference type="ARBA" id="ARBA00004141"/>
    </source>
</evidence>
<keyword evidence="6 7" id="KW-0472">Membrane</keyword>
<accession>A0A1I3KF34</accession>
<dbReference type="InterPro" id="IPR035952">
    <property type="entry name" value="Rhomboid-like_sf"/>
</dbReference>
<evidence type="ECO:0000313" key="10">
    <source>
        <dbReference type="EMBL" id="SFI71067.1"/>
    </source>
</evidence>
<evidence type="ECO:0000256" key="5">
    <source>
        <dbReference type="ARBA" id="ARBA00022989"/>
    </source>
</evidence>
<dbReference type="EMBL" id="FOQO01000005">
    <property type="protein sequence ID" value="SFI71067.1"/>
    <property type="molecule type" value="Genomic_DNA"/>
</dbReference>
<feature type="transmembrane region" description="Helical" evidence="7">
    <location>
        <begin position="171"/>
        <end position="193"/>
    </location>
</feature>
<gene>
    <name evidence="10" type="ORF">SAMN05444682_105180</name>
</gene>
<dbReference type="AlphaFoldDB" id="A0A1I3KF34"/>
<dbReference type="GO" id="GO:0004252">
    <property type="term" value="F:serine-type endopeptidase activity"/>
    <property type="evidence" value="ECO:0007669"/>
    <property type="project" value="InterPro"/>
</dbReference>
<organism evidence="10 11">
    <name type="scientific">Parapedobacter indicus</name>
    <dbReference type="NCBI Taxonomy" id="1477437"/>
    <lineage>
        <taxon>Bacteria</taxon>
        <taxon>Pseudomonadati</taxon>
        <taxon>Bacteroidota</taxon>
        <taxon>Sphingobacteriia</taxon>
        <taxon>Sphingobacteriales</taxon>
        <taxon>Sphingobacteriaceae</taxon>
        <taxon>Parapedobacter</taxon>
    </lineage>
</organism>
<keyword evidence="10" id="KW-0645">Protease</keyword>
<dbReference type="InterPro" id="IPR046483">
    <property type="entry name" value="DUF6576"/>
</dbReference>
<dbReference type="InterPro" id="IPR050925">
    <property type="entry name" value="Rhomboid_protease_S54"/>
</dbReference>
<proteinExistence type="inferred from homology"/>
<dbReference type="GO" id="GO:0016020">
    <property type="term" value="C:membrane"/>
    <property type="evidence" value="ECO:0007669"/>
    <property type="project" value="UniProtKB-SubCell"/>
</dbReference>
<feature type="domain" description="DUF6576" evidence="9">
    <location>
        <begin position="257"/>
        <end position="289"/>
    </location>
</feature>
<keyword evidence="4" id="KW-0378">Hydrolase</keyword>
<evidence type="ECO:0000256" key="6">
    <source>
        <dbReference type="ARBA" id="ARBA00023136"/>
    </source>
</evidence>
<dbReference type="Proteomes" id="UP000198670">
    <property type="component" value="Unassembled WGS sequence"/>
</dbReference>
<evidence type="ECO:0000256" key="2">
    <source>
        <dbReference type="ARBA" id="ARBA00009045"/>
    </source>
</evidence>
<dbReference type="Pfam" id="PF20216">
    <property type="entry name" value="DUF6576"/>
    <property type="match status" value="1"/>
</dbReference>
<feature type="transmembrane region" description="Helical" evidence="7">
    <location>
        <begin position="86"/>
        <end position="107"/>
    </location>
</feature>
<name>A0A1I3KF34_9SPHI</name>
<evidence type="ECO:0000256" key="3">
    <source>
        <dbReference type="ARBA" id="ARBA00022692"/>
    </source>
</evidence>
<dbReference type="InterPro" id="IPR022764">
    <property type="entry name" value="Peptidase_S54_rhomboid_dom"/>
</dbReference>
<keyword evidence="5 7" id="KW-1133">Transmembrane helix</keyword>
<evidence type="ECO:0000313" key="11">
    <source>
        <dbReference type="Proteomes" id="UP000198670"/>
    </source>
</evidence>
<dbReference type="SUPFAM" id="SSF144091">
    <property type="entry name" value="Rhomboid-like"/>
    <property type="match status" value="1"/>
</dbReference>
<feature type="transmembrane region" description="Helical" evidence="7">
    <location>
        <begin position="141"/>
        <end position="164"/>
    </location>
</feature>
<comment type="similarity">
    <text evidence="2">Belongs to the peptidase S54 family.</text>
</comment>
<keyword evidence="11" id="KW-1185">Reference proteome</keyword>
<feature type="transmembrane region" description="Helical" evidence="7">
    <location>
        <begin position="21"/>
        <end position="42"/>
    </location>
</feature>
<protein>
    <submittedName>
        <fullName evidence="10">Membrane associated serine protease, rhomboid family</fullName>
    </submittedName>
</protein>
<comment type="subcellular location">
    <subcellularLocation>
        <location evidence="1">Membrane</location>
        <topology evidence="1">Multi-pass membrane protein</topology>
    </subcellularLocation>
</comment>
<dbReference type="Pfam" id="PF01694">
    <property type="entry name" value="Rhomboid"/>
    <property type="match status" value="1"/>
</dbReference>
<dbReference type="PANTHER" id="PTHR43731:SF14">
    <property type="entry name" value="PRESENILIN-ASSOCIATED RHOMBOID-LIKE PROTEIN, MITOCHONDRIAL"/>
    <property type="match status" value="1"/>
</dbReference>